<comment type="caution">
    <text evidence="1">The sequence shown here is derived from an EMBL/GenBank/DDBJ whole genome shotgun (WGS) entry which is preliminary data.</text>
</comment>
<proteinExistence type="predicted"/>
<dbReference type="Proteomes" id="UP001283361">
    <property type="component" value="Unassembled WGS sequence"/>
</dbReference>
<dbReference type="AlphaFoldDB" id="A0AAE1E3N6"/>
<keyword evidence="2" id="KW-1185">Reference proteome</keyword>
<accession>A0AAE1E3N6</accession>
<organism evidence="1 2">
    <name type="scientific">Elysia crispata</name>
    <name type="common">lettuce slug</name>
    <dbReference type="NCBI Taxonomy" id="231223"/>
    <lineage>
        <taxon>Eukaryota</taxon>
        <taxon>Metazoa</taxon>
        <taxon>Spiralia</taxon>
        <taxon>Lophotrochozoa</taxon>
        <taxon>Mollusca</taxon>
        <taxon>Gastropoda</taxon>
        <taxon>Heterobranchia</taxon>
        <taxon>Euthyneura</taxon>
        <taxon>Panpulmonata</taxon>
        <taxon>Sacoglossa</taxon>
        <taxon>Placobranchoidea</taxon>
        <taxon>Plakobranchidae</taxon>
        <taxon>Elysia</taxon>
    </lineage>
</organism>
<protein>
    <submittedName>
        <fullName evidence="1">Uncharacterized protein</fullName>
    </submittedName>
</protein>
<dbReference type="EMBL" id="JAWDGP010001377">
    <property type="protein sequence ID" value="KAK3792360.1"/>
    <property type="molecule type" value="Genomic_DNA"/>
</dbReference>
<name>A0AAE1E3N6_9GAST</name>
<sequence>MTLESRAEIPTRQGASFEPETSFHSSCSVGGVWWTVIKDPDDDTVHGTLVTMSLKIQLTTRCMELLLPCH</sequence>
<evidence type="ECO:0000313" key="1">
    <source>
        <dbReference type="EMBL" id="KAK3792360.1"/>
    </source>
</evidence>
<reference evidence="1" key="1">
    <citation type="journal article" date="2023" name="G3 (Bethesda)">
        <title>A reference genome for the long-term kleptoplast-retaining sea slug Elysia crispata morphotype clarki.</title>
        <authorList>
            <person name="Eastman K.E."/>
            <person name="Pendleton A.L."/>
            <person name="Shaikh M.A."/>
            <person name="Suttiyut T."/>
            <person name="Ogas R."/>
            <person name="Tomko P."/>
            <person name="Gavelis G."/>
            <person name="Widhalm J.R."/>
            <person name="Wisecaver J.H."/>
        </authorList>
    </citation>
    <scope>NUCLEOTIDE SEQUENCE</scope>
    <source>
        <strain evidence="1">ECLA1</strain>
    </source>
</reference>
<gene>
    <name evidence="1" type="ORF">RRG08_045904</name>
</gene>
<evidence type="ECO:0000313" key="2">
    <source>
        <dbReference type="Proteomes" id="UP001283361"/>
    </source>
</evidence>